<name>A0ABR1VU15_9PEZI</name>
<dbReference type="PANTHER" id="PTHR11102:SF147">
    <property type="entry name" value="SEL1L ADAPTOR SUBUNIT OF ERAD E3 UBIQUITIN LIGASE"/>
    <property type="match status" value="1"/>
</dbReference>
<dbReference type="PANTHER" id="PTHR11102">
    <property type="entry name" value="SEL-1-LIKE PROTEIN"/>
    <property type="match status" value="1"/>
</dbReference>
<keyword evidence="4" id="KW-0732">Signal</keyword>
<feature type="transmembrane region" description="Helical" evidence="3">
    <location>
        <begin position="765"/>
        <end position="785"/>
    </location>
</feature>
<gene>
    <name evidence="5" type="ORF">PG997_009402</name>
</gene>
<protein>
    <submittedName>
        <fullName evidence="5">Protein sel-1-like 2</fullName>
    </submittedName>
</protein>
<feature type="chain" id="PRO_5045712632" evidence="4">
    <location>
        <begin position="21"/>
        <end position="836"/>
    </location>
</feature>
<keyword evidence="6" id="KW-1185">Reference proteome</keyword>
<keyword evidence="3" id="KW-0812">Transmembrane</keyword>
<dbReference type="GeneID" id="92046777"/>
<dbReference type="SUPFAM" id="SSF81901">
    <property type="entry name" value="HCP-like"/>
    <property type="match status" value="3"/>
</dbReference>
<proteinExistence type="inferred from homology"/>
<dbReference type="EMBL" id="JAQQWN010000007">
    <property type="protein sequence ID" value="KAK8074739.1"/>
    <property type="molecule type" value="Genomic_DNA"/>
</dbReference>
<organism evidence="5 6">
    <name type="scientific">Apiospora hydei</name>
    <dbReference type="NCBI Taxonomy" id="1337664"/>
    <lineage>
        <taxon>Eukaryota</taxon>
        <taxon>Fungi</taxon>
        <taxon>Dikarya</taxon>
        <taxon>Ascomycota</taxon>
        <taxon>Pezizomycotina</taxon>
        <taxon>Sordariomycetes</taxon>
        <taxon>Xylariomycetidae</taxon>
        <taxon>Amphisphaeriales</taxon>
        <taxon>Apiosporaceae</taxon>
        <taxon>Apiospora</taxon>
    </lineage>
</organism>
<keyword evidence="3" id="KW-0472">Membrane</keyword>
<dbReference type="InterPro" id="IPR011990">
    <property type="entry name" value="TPR-like_helical_dom_sf"/>
</dbReference>
<dbReference type="Pfam" id="PF08238">
    <property type="entry name" value="Sel1"/>
    <property type="match status" value="9"/>
</dbReference>
<comment type="similarity">
    <text evidence="1">Belongs to the sel-1 family.</text>
</comment>
<feature type="signal peptide" evidence="4">
    <location>
        <begin position="1"/>
        <end position="20"/>
    </location>
</feature>
<sequence>MRRWLLSVFLLLQVLAIAYATEQKVLGKDGSTDKLPTDQVESQTNVGYEAQGGWTPYQNGWELVDAAMVEFRKVKTPFYRKSKRQTGMFGSIFNLALKALPSLRTSAPPQEPAAATATTTISGPLLEGVKLLQRSADQNNTDAIYLLGQLNFFGNFSHPRNFKAAFDHNKRLAEVNGNSSAQHMVGLMYATGLGDAVERDQAKALLYHTFAANQGHTRAEMTIAARHHSGIGVSKNCDMACKYYKRVADKAMAWIRSGPPGGMSIVQEGYRIADEDGGVYGEGASFVSSGINALKHSVSSDAYASIDDVIEYLDLMSQKGDFKASFNLGRIYYDGQRGLPRDVDVARRYFLAVATKFWRAKDGRTTENSKPGLDKYAGKAAGYIGRMWLRGEGGQYKQNFDHARKWFERGIKYGDAQSQWGLGLMLLKGYGVEKNLKRATDLLKAAATDFGPAQVVLGALHLDQGTPDDLRIAGSYFETAARYGNIEAQYYLAEMIHHGVGRDKTCNLAMQYYKVVAEKAEPFVSSWMEANQAYEDGDYELALLDYVLAAEQGYEKAQNNVAYMLDTMKSSFTVPSWLKRPTPRSNLLQNSALALIYWTRSAVQANIDSLVKMGDYYLNGVGTEAAADKAAQCYSGASEYLQSAQALYNLGWMHENGVGLVQDFHLAKRYYDQALETNDEAYLPVTLSLLKLRMRSAWNTFTHGKINSIRDEPAPKKTWSPSEWIDNFLRDEHLYYEDGYDDMYDENIVGSDGEPFGEEFDELEGIIDSLIILALCGMVVTLLFYRQWLQRRRAQREAEQNAARAAGMAPPPHPGPVPRGLGDPQFQPWGMGGVGH</sequence>
<keyword evidence="3" id="KW-1133">Transmembrane helix</keyword>
<dbReference type="InterPro" id="IPR006597">
    <property type="entry name" value="Sel1-like"/>
</dbReference>
<dbReference type="InterPro" id="IPR050767">
    <property type="entry name" value="Sel1_AlgK"/>
</dbReference>
<accession>A0ABR1VU15</accession>
<evidence type="ECO:0000256" key="4">
    <source>
        <dbReference type="SAM" id="SignalP"/>
    </source>
</evidence>
<dbReference type="SMART" id="SM00671">
    <property type="entry name" value="SEL1"/>
    <property type="match status" value="10"/>
</dbReference>
<dbReference type="Gene3D" id="1.25.40.10">
    <property type="entry name" value="Tetratricopeptide repeat domain"/>
    <property type="match status" value="4"/>
</dbReference>
<evidence type="ECO:0000256" key="3">
    <source>
        <dbReference type="SAM" id="Phobius"/>
    </source>
</evidence>
<evidence type="ECO:0000256" key="1">
    <source>
        <dbReference type="ARBA" id="ARBA00038101"/>
    </source>
</evidence>
<evidence type="ECO:0000256" key="2">
    <source>
        <dbReference type="SAM" id="MobiDB-lite"/>
    </source>
</evidence>
<reference evidence="5 6" key="1">
    <citation type="submission" date="2023-01" db="EMBL/GenBank/DDBJ databases">
        <title>Analysis of 21 Apiospora genomes using comparative genomics revels a genus with tremendous synthesis potential of carbohydrate active enzymes and secondary metabolites.</title>
        <authorList>
            <person name="Sorensen T."/>
        </authorList>
    </citation>
    <scope>NUCLEOTIDE SEQUENCE [LARGE SCALE GENOMIC DNA]</scope>
    <source>
        <strain evidence="5 6">CBS 114990</strain>
    </source>
</reference>
<dbReference type="Proteomes" id="UP001433268">
    <property type="component" value="Unassembled WGS sequence"/>
</dbReference>
<comment type="caution">
    <text evidence="5">The sequence shown here is derived from an EMBL/GenBank/DDBJ whole genome shotgun (WGS) entry which is preliminary data.</text>
</comment>
<dbReference type="RefSeq" id="XP_066665679.1">
    <property type="nucleotide sequence ID" value="XM_066813717.1"/>
</dbReference>
<evidence type="ECO:0000313" key="5">
    <source>
        <dbReference type="EMBL" id="KAK8074739.1"/>
    </source>
</evidence>
<evidence type="ECO:0000313" key="6">
    <source>
        <dbReference type="Proteomes" id="UP001433268"/>
    </source>
</evidence>
<feature type="region of interest" description="Disordered" evidence="2">
    <location>
        <begin position="799"/>
        <end position="836"/>
    </location>
</feature>